<protein>
    <submittedName>
        <fullName evidence="2">Uncharacterized protein</fullName>
    </submittedName>
</protein>
<feature type="region of interest" description="Disordered" evidence="1">
    <location>
        <begin position="297"/>
        <end position="326"/>
    </location>
</feature>
<evidence type="ECO:0000313" key="2">
    <source>
        <dbReference type="EMBL" id="KKK53048.1"/>
    </source>
</evidence>
<feature type="non-terminal residue" evidence="2">
    <location>
        <position position="1"/>
    </location>
</feature>
<dbReference type="AlphaFoldDB" id="A0A0F8W8V4"/>
<organism evidence="2">
    <name type="scientific">marine sediment metagenome</name>
    <dbReference type="NCBI Taxonomy" id="412755"/>
    <lineage>
        <taxon>unclassified sequences</taxon>
        <taxon>metagenomes</taxon>
        <taxon>ecological metagenomes</taxon>
    </lineage>
</organism>
<gene>
    <name evidence="2" type="ORF">LCGC14_3098690</name>
</gene>
<dbReference type="EMBL" id="LAZR01066703">
    <property type="protein sequence ID" value="KKK53048.1"/>
    <property type="molecule type" value="Genomic_DNA"/>
</dbReference>
<sequence length="326" mass="35213">FCAAPLLRVPFSVWHKALYDHASPLNRDLNEIISLMLDGGLASVHGVKQLHEAWMKSPQQYTNGIPPGETIVLNEQAPVGGKVIEKVVTGEIPRDALVIQQLFDREYNAAVISNELKLGNLPQKQVKATEINAIQQTEDSILDSIATDLDQLLLSPCLRKSFLTILGSDVDFAQDDIVEAIGEQAAVALSRMSKGERLAALANNCMFKVHGLTATIARVREFQKFMAYLQAVQANPILLQDFLSRISASKVNDHIMKSLNINPASLGMDDKEKAGQGKRLQEIQQLVQSGITGAGNVKGASGANTGDSVTPAEINQQQVPSTGLVG</sequence>
<feature type="compositionally biased region" description="Polar residues" evidence="1">
    <location>
        <begin position="302"/>
        <end position="326"/>
    </location>
</feature>
<reference evidence="2" key="1">
    <citation type="journal article" date="2015" name="Nature">
        <title>Complex archaea that bridge the gap between prokaryotes and eukaryotes.</title>
        <authorList>
            <person name="Spang A."/>
            <person name="Saw J.H."/>
            <person name="Jorgensen S.L."/>
            <person name="Zaremba-Niedzwiedzka K."/>
            <person name="Martijn J."/>
            <person name="Lind A.E."/>
            <person name="van Eijk R."/>
            <person name="Schleper C."/>
            <person name="Guy L."/>
            <person name="Ettema T.J."/>
        </authorList>
    </citation>
    <scope>NUCLEOTIDE SEQUENCE</scope>
</reference>
<comment type="caution">
    <text evidence="2">The sequence shown here is derived from an EMBL/GenBank/DDBJ whole genome shotgun (WGS) entry which is preliminary data.</text>
</comment>
<accession>A0A0F8W8V4</accession>
<proteinExistence type="predicted"/>
<evidence type="ECO:0000256" key="1">
    <source>
        <dbReference type="SAM" id="MobiDB-lite"/>
    </source>
</evidence>
<name>A0A0F8W8V4_9ZZZZ</name>